<evidence type="ECO:0000256" key="4">
    <source>
        <dbReference type="ARBA" id="ARBA00022490"/>
    </source>
</evidence>
<feature type="binding site" evidence="7">
    <location>
        <position position="72"/>
    </location>
    <ligand>
        <name>Zn(2+)</name>
        <dbReference type="ChEBI" id="CHEBI:29105"/>
    </ligand>
</feature>
<dbReference type="InterPro" id="IPR023483">
    <property type="entry name" value="Uncharacterised_SprT"/>
</dbReference>
<dbReference type="GO" id="GO:0006950">
    <property type="term" value="P:response to stress"/>
    <property type="evidence" value="ECO:0007669"/>
    <property type="project" value="UniProtKB-ARBA"/>
</dbReference>
<dbReference type="PANTHER" id="PTHR38773">
    <property type="entry name" value="PROTEIN SPRT"/>
    <property type="match status" value="1"/>
</dbReference>
<dbReference type="EMBL" id="JWLZ01000075">
    <property type="protein sequence ID" value="KHT64515.1"/>
    <property type="molecule type" value="Genomic_DNA"/>
</dbReference>
<feature type="domain" description="SprT-like" evidence="8">
    <location>
        <begin position="10"/>
        <end position="159"/>
    </location>
</feature>
<evidence type="ECO:0000256" key="2">
    <source>
        <dbReference type="ARBA" id="ARBA00006591"/>
    </source>
</evidence>
<feature type="active site" evidence="7">
    <location>
        <position position="73"/>
    </location>
</feature>
<dbReference type="Proteomes" id="UP000031278">
    <property type="component" value="Unassembled WGS sequence"/>
</dbReference>
<evidence type="ECO:0000256" key="5">
    <source>
        <dbReference type="ARBA" id="ARBA00022723"/>
    </source>
</evidence>
<comment type="subcellular location">
    <subcellularLocation>
        <location evidence="1 7">Cytoplasm</location>
    </subcellularLocation>
</comment>
<keyword evidence="4 7" id="KW-0963">Cytoplasm</keyword>
<name>A0A0B9GI97_9GAMM</name>
<evidence type="ECO:0000256" key="3">
    <source>
        <dbReference type="ARBA" id="ARBA00020082"/>
    </source>
</evidence>
<dbReference type="Pfam" id="PF10263">
    <property type="entry name" value="SprT-like"/>
    <property type="match status" value="1"/>
</dbReference>
<dbReference type="SMART" id="SM00731">
    <property type="entry name" value="SprT"/>
    <property type="match status" value="1"/>
</dbReference>
<dbReference type="Pfam" id="PF17283">
    <property type="entry name" value="Zn_ribbon_SprT"/>
    <property type="match status" value="1"/>
</dbReference>
<dbReference type="RefSeq" id="WP_039459703.1">
    <property type="nucleotide sequence ID" value="NZ_JWLZ01000075.1"/>
</dbReference>
<dbReference type="GO" id="GO:0008270">
    <property type="term" value="F:zinc ion binding"/>
    <property type="evidence" value="ECO:0007669"/>
    <property type="project" value="UniProtKB-UniRule"/>
</dbReference>
<keyword evidence="6 7" id="KW-0862">Zinc</keyword>
<proteinExistence type="inferred from homology"/>
<evidence type="ECO:0000313" key="10">
    <source>
        <dbReference type="Proteomes" id="UP000031278"/>
    </source>
</evidence>
<dbReference type="AlphaFoldDB" id="A0A0B9GI97"/>
<feature type="binding site" evidence="7">
    <location>
        <position position="76"/>
    </location>
    <ligand>
        <name>Zn(2+)</name>
        <dbReference type="ChEBI" id="CHEBI:29105"/>
    </ligand>
</feature>
<dbReference type="InterPro" id="IPR035240">
    <property type="entry name" value="SprT_Zn_ribbon"/>
</dbReference>
<dbReference type="InterPro" id="IPR006640">
    <property type="entry name" value="SprT-like_domain"/>
</dbReference>
<comment type="similarity">
    <text evidence="2 7">Belongs to the SprT family.</text>
</comment>
<evidence type="ECO:0000259" key="8">
    <source>
        <dbReference type="SMART" id="SM00731"/>
    </source>
</evidence>
<evidence type="ECO:0000313" key="9">
    <source>
        <dbReference type="EMBL" id="KHT64515.1"/>
    </source>
</evidence>
<comment type="caution">
    <text evidence="9">The sequence shown here is derived from an EMBL/GenBank/DDBJ whole genome shotgun (WGS) entry which is preliminary data.</text>
</comment>
<keyword evidence="5 7" id="KW-0479">Metal-binding</keyword>
<evidence type="ECO:0000256" key="1">
    <source>
        <dbReference type="ARBA" id="ARBA00004496"/>
    </source>
</evidence>
<dbReference type="HAMAP" id="MF_00746">
    <property type="entry name" value="SprT"/>
    <property type="match status" value="1"/>
</dbReference>
<accession>A0A0B9GI97</accession>
<sequence>MTTLQHQVIDRVKQCIAQANQRLNKRLVMPDVRFTQRGKIAGSARLQGWEVRFNPVLLKENPDAFLNEVVPHEVAHLVVFKLFGKVRPHGREWQVIMQEVFGVTPRTTHSFDVSSVQGQTFLYRCQCSEHQMTIRRHNKVQRGQVHYRCRQCGDTLTFQQQGRLSTRG</sequence>
<gene>
    <name evidence="7" type="primary">sprT</name>
    <name evidence="9" type="ORF">RJ45_06115</name>
</gene>
<comment type="cofactor">
    <cofactor evidence="7">
        <name>Zn(2+)</name>
        <dbReference type="ChEBI" id="CHEBI:29105"/>
    </cofactor>
    <text evidence="7">Binds 1 zinc ion.</text>
</comment>
<organism evidence="9 10">
    <name type="scientific">Photobacterium gaetbulicola</name>
    <dbReference type="NCBI Taxonomy" id="1295392"/>
    <lineage>
        <taxon>Bacteria</taxon>
        <taxon>Pseudomonadati</taxon>
        <taxon>Pseudomonadota</taxon>
        <taxon>Gammaproteobacteria</taxon>
        <taxon>Vibrionales</taxon>
        <taxon>Vibrionaceae</taxon>
        <taxon>Photobacterium</taxon>
    </lineage>
</organism>
<dbReference type="PANTHER" id="PTHR38773:SF1">
    <property type="entry name" value="PROTEIN SPRT"/>
    <property type="match status" value="1"/>
</dbReference>
<dbReference type="GO" id="GO:0005737">
    <property type="term" value="C:cytoplasm"/>
    <property type="evidence" value="ECO:0007669"/>
    <property type="project" value="UniProtKB-SubCell"/>
</dbReference>
<protein>
    <recommendedName>
        <fullName evidence="3 7">Protein SprT</fullName>
    </recommendedName>
</protein>
<dbReference type="NCBIfam" id="NF003421">
    <property type="entry name" value="PRK04860.1"/>
    <property type="match status" value="1"/>
</dbReference>
<reference evidence="9 10" key="1">
    <citation type="submission" date="2014-12" db="EMBL/GenBank/DDBJ databases">
        <title>Genome sequencing of Photobacterium gaetbulicola AD005a.</title>
        <authorList>
            <person name="Adrian T.G.S."/>
            <person name="Chan K.G."/>
        </authorList>
    </citation>
    <scope>NUCLEOTIDE SEQUENCE [LARGE SCALE GENOMIC DNA]</scope>
    <source>
        <strain evidence="9 10">AD005a</strain>
    </source>
</reference>
<evidence type="ECO:0000256" key="6">
    <source>
        <dbReference type="ARBA" id="ARBA00022833"/>
    </source>
</evidence>
<evidence type="ECO:0000256" key="7">
    <source>
        <dbReference type="HAMAP-Rule" id="MF_00746"/>
    </source>
</evidence>